<gene>
    <name evidence="2" type="ORF">CASFOL_019982</name>
</gene>
<sequence>MIKCVTLLLVLCFRRISKKRKAPAAASEIDSKKSPHRVPYSLLRRATDNFSPSLCLGQGGFGSVYRGDLKKESVLATSHDAVKVMDSGSLQGASANFRCGF</sequence>
<keyword evidence="3" id="KW-1185">Reference proteome</keyword>
<dbReference type="AlphaFoldDB" id="A0ABD3CZJ3"/>
<evidence type="ECO:0000313" key="3">
    <source>
        <dbReference type="Proteomes" id="UP001632038"/>
    </source>
</evidence>
<dbReference type="InterPro" id="IPR044576">
    <property type="entry name" value="At4g25390-like"/>
</dbReference>
<evidence type="ECO:0000256" key="1">
    <source>
        <dbReference type="SAM" id="SignalP"/>
    </source>
</evidence>
<dbReference type="PANTHER" id="PTHR46821:SF7">
    <property type="entry name" value="PROTEIN KINASE SUPERFAMILY PROTEIN"/>
    <property type="match status" value="1"/>
</dbReference>
<dbReference type="Proteomes" id="UP001632038">
    <property type="component" value="Unassembled WGS sequence"/>
</dbReference>
<organism evidence="2 3">
    <name type="scientific">Castilleja foliolosa</name>
    <dbReference type="NCBI Taxonomy" id="1961234"/>
    <lineage>
        <taxon>Eukaryota</taxon>
        <taxon>Viridiplantae</taxon>
        <taxon>Streptophyta</taxon>
        <taxon>Embryophyta</taxon>
        <taxon>Tracheophyta</taxon>
        <taxon>Spermatophyta</taxon>
        <taxon>Magnoliopsida</taxon>
        <taxon>eudicotyledons</taxon>
        <taxon>Gunneridae</taxon>
        <taxon>Pentapetalae</taxon>
        <taxon>asterids</taxon>
        <taxon>lamiids</taxon>
        <taxon>Lamiales</taxon>
        <taxon>Orobanchaceae</taxon>
        <taxon>Pedicularideae</taxon>
        <taxon>Castillejinae</taxon>
        <taxon>Castilleja</taxon>
    </lineage>
</organism>
<evidence type="ECO:0000313" key="2">
    <source>
        <dbReference type="EMBL" id="KAL3635435.1"/>
    </source>
</evidence>
<dbReference type="PANTHER" id="PTHR46821">
    <property type="entry name" value="OS07G0586332 PROTEIN"/>
    <property type="match status" value="1"/>
</dbReference>
<proteinExistence type="predicted"/>
<accession>A0ABD3CZJ3</accession>
<dbReference type="SUPFAM" id="SSF56112">
    <property type="entry name" value="Protein kinase-like (PK-like)"/>
    <property type="match status" value="1"/>
</dbReference>
<name>A0ABD3CZJ3_9LAMI</name>
<keyword evidence="1" id="KW-0732">Signal</keyword>
<dbReference type="Gene3D" id="3.30.200.20">
    <property type="entry name" value="Phosphorylase Kinase, domain 1"/>
    <property type="match status" value="1"/>
</dbReference>
<evidence type="ECO:0008006" key="4">
    <source>
        <dbReference type="Google" id="ProtNLM"/>
    </source>
</evidence>
<feature type="signal peptide" evidence="1">
    <location>
        <begin position="1"/>
        <end position="18"/>
    </location>
</feature>
<dbReference type="EMBL" id="JAVIJP010000027">
    <property type="protein sequence ID" value="KAL3635435.1"/>
    <property type="molecule type" value="Genomic_DNA"/>
</dbReference>
<comment type="caution">
    <text evidence="2">The sequence shown here is derived from an EMBL/GenBank/DDBJ whole genome shotgun (WGS) entry which is preliminary data.</text>
</comment>
<protein>
    <recommendedName>
        <fullName evidence="4">Protein kinase domain-containing protein</fullName>
    </recommendedName>
</protein>
<reference evidence="3" key="1">
    <citation type="journal article" date="2024" name="IScience">
        <title>Strigolactones Initiate the Formation of Haustorium-like Structures in Castilleja.</title>
        <authorList>
            <person name="Buerger M."/>
            <person name="Peterson D."/>
            <person name="Chory J."/>
        </authorList>
    </citation>
    <scope>NUCLEOTIDE SEQUENCE [LARGE SCALE GENOMIC DNA]</scope>
</reference>
<dbReference type="InterPro" id="IPR011009">
    <property type="entry name" value="Kinase-like_dom_sf"/>
</dbReference>
<feature type="chain" id="PRO_5044854443" description="Protein kinase domain-containing protein" evidence="1">
    <location>
        <begin position="19"/>
        <end position="101"/>
    </location>
</feature>